<protein>
    <submittedName>
        <fullName evidence="3">GDP-mannose 4,6-dehydratase</fullName>
        <ecNumber evidence="3">4.2.1.47</ecNumber>
    </submittedName>
</protein>
<evidence type="ECO:0000313" key="3">
    <source>
        <dbReference type="EMBL" id="MCU4974977.1"/>
    </source>
</evidence>
<sequence>MSKTVVVTGAAGFIGRWVVRELLERGHTVRGLDDLSNGSRRNIAAFEDSDRFDLVEGDVCDMEAVASRFDDDVDACIHLAAEIDVQESLDDPQSHFESNVVGTQNVLESCRRTETRLGLVGTCMVYDMVDSEDGIDENHPVKPASPYAGSKLAAENLAESYYHGYDLPVTILRPFNTYGPFQKTGMAGGVVSIFTNRDLEDEPLKIFGDGTQTRDLLYATDCARFIVEGTFSEETVGEVLNAGTGSDISINELAETIATEGTEITHVEHHHPQSEVQKLLCDPSKAEAMLEWEPQVSLEEGINRLRAWLRDGESNQDLEVTYDEKISTTPREETPDLE</sequence>
<proteinExistence type="predicted"/>
<keyword evidence="4" id="KW-1185">Reference proteome</keyword>
<reference evidence="3 4" key="1">
    <citation type="submission" date="2022-09" db="EMBL/GenBank/DDBJ databases">
        <title>Enrichment on poylsaccharides allowed isolation of novel metabolic and taxonomic groups of Haloarchaea.</title>
        <authorList>
            <person name="Sorokin D.Y."/>
            <person name="Elcheninov A.G."/>
            <person name="Khizhniak T.V."/>
            <person name="Kolganova T.V."/>
            <person name="Kublanov I.V."/>
        </authorList>
    </citation>
    <scope>NUCLEOTIDE SEQUENCE [LARGE SCALE GENOMIC DNA]</scope>
    <source>
        <strain evidence="3 4">AArc-m2/3/4</strain>
    </source>
</reference>
<feature type="domain" description="NAD(P)-binding" evidence="2">
    <location>
        <begin position="7"/>
        <end position="304"/>
    </location>
</feature>
<dbReference type="Pfam" id="PF16363">
    <property type="entry name" value="GDP_Man_Dehyd"/>
    <property type="match status" value="1"/>
</dbReference>
<dbReference type="Gene3D" id="3.40.50.720">
    <property type="entry name" value="NAD(P)-binding Rossmann-like Domain"/>
    <property type="match status" value="1"/>
</dbReference>
<dbReference type="EMBL" id="JAOPKB010000015">
    <property type="protein sequence ID" value="MCU4974977.1"/>
    <property type="molecule type" value="Genomic_DNA"/>
</dbReference>
<dbReference type="SUPFAM" id="SSF51735">
    <property type="entry name" value="NAD(P)-binding Rossmann-fold domains"/>
    <property type="match status" value="1"/>
</dbReference>
<dbReference type="Proteomes" id="UP001320972">
    <property type="component" value="Unassembled WGS sequence"/>
</dbReference>
<dbReference type="PANTHER" id="PTHR43000">
    <property type="entry name" value="DTDP-D-GLUCOSE 4,6-DEHYDRATASE-RELATED"/>
    <property type="match status" value="1"/>
</dbReference>
<accession>A0ABT2QJA4</accession>
<feature type="region of interest" description="Disordered" evidence="1">
    <location>
        <begin position="319"/>
        <end position="338"/>
    </location>
</feature>
<dbReference type="EC" id="4.2.1.47" evidence="3"/>
<feature type="compositionally biased region" description="Basic and acidic residues" evidence="1">
    <location>
        <begin position="322"/>
        <end position="338"/>
    </location>
</feature>
<organism evidence="3 4">
    <name type="scientific">Natronoglomus mannanivorans</name>
    <dbReference type="NCBI Taxonomy" id="2979990"/>
    <lineage>
        <taxon>Archaea</taxon>
        <taxon>Methanobacteriati</taxon>
        <taxon>Methanobacteriota</taxon>
        <taxon>Stenosarchaea group</taxon>
        <taxon>Halobacteria</taxon>
        <taxon>Halobacteriales</taxon>
        <taxon>Natrialbaceae</taxon>
        <taxon>Natronoglomus</taxon>
    </lineage>
</organism>
<dbReference type="GO" id="GO:0008446">
    <property type="term" value="F:GDP-mannose 4,6-dehydratase activity"/>
    <property type="evidence" value="ECO:0007669"/>
    <property type="project" value="UniProtKB-EC"/>
</dbReference>
<name>A0ABT2QJA4_9EURY</name>
<dbReference type="RefSeq" id="WP_338008856.1">
    <property type="nucleotide sequence ID" value="NZ_JAOPKB010000015.1"/>
</dbReference>
<dbReference type="Gene3D" id="3.90.25.10">
    <property type="entry name" value="UDP-galactose 4-epimerase, domain 1"/>
    <property type="match status" value="1"/>
</dbReference>
<keyword evidence="3" id="KW-0456">Lyase</keyword>
<dbReference type="InterPro" id="IPR036291">
    <property type="entry name" value="NAD(P)-bd_dom_sf"/>
</dbReference>
<dbReference type="InterPro" id="IPR016040">
    <property type="entry name" value="NAD(P)-bd_dom"/>
</dbReference>
<gene>
    <name evidence="3" type="ORF">OB955_19885</name>
</gene>
<evidence type="ECO:0000259" key="2">
    <source>
        <dbReference type="Pfam" id="PF16363"/>
    </source>
</evidence>
<comment type="caution">
    <text evidence="3">The sequence shown here is derived from an EMBL/GenBank/DDBJ whole genome shotgun (WGS) entry which is preliminary data.</text>
</comment>
<evidence type="ECO:0000313" key="4">
    <source>
        <dbReference type="Proteomes" id="UP001320972"/>
    </source>
</evidence>
<evidence type="ECO:0000256" key="1">
    <source>
        <dbReference type="SAM" id="MobiDB-lite"/>
    </source>
</evidence>